<dbReference type="SMART" id="SM00487">
    <property type="entry name" value="DEXDc"/>
    <property type="match status" value="1"/>
</dbReference>
<evidence type="ECO:0000256" key="5">
    <source>
        <dbReference type="ARBA" id="ARBA00022806"/>
    </source>
</evidence>
<dbReference type="PANTHER" id="PTHR14950">
    <property type="entry name" value="DICER-RELATED"/>
    <property type="match status" value="1"/>
</dbReference>
<dbReference type="GO" id="GO:0030422">
    <property type="term" value="P:siRNA processing"/>
    <property type="evidence" value="ECO:0007669"/>
    <property type="project" value="TreeGrafter"/>
</dbReference>
<keyword evidence="11" id="KW-1185">Reference proteome</keyword>
<keyword evidence="5" id="KW-0347">Helicase</keyword>
<evidence type="ECO:0000313" key="10">
    <source>
        <dbReference type="EMBL" id="KDQ21886.1"/>
    </source>
</evidence>
<comment type="similarity">
    <text evidence="7">Belongs to the helicase family. Dicer subfamily.</text>
</comment>
<dbReference type="HOGENOM" id="CLU_000907_4_0_1"/>
<comment type="cofactor">
    <cofactor evidence="1">
        <name>Mg(2+)</name>
        <dbReference type="ChEBI" id="CHEBI:18420"/>
    </cofactor>
</comment>
<dbReference type="GO" id="GO:0003723">
    <property type="term" value="F:RNA binding"/>
    <property type="evidence" value="ECO:0007669"/>
    <property type="project" value="TreeGrafter"/>
</dbReference>
<dbReference type="Proteomes" id="UP000027195">
    <property type="component" value="Unassembled WGS sequence"/>
</dbReference>
<dbReference type="CDD" id="cd00593">
    <property type="entry name" value="RIBOc"/>
    <property type="match status" value="2"/>
</dbReference>
<evidence type="ECO:0000259" key="9">
    <source>
        <dbReference type="PROSITE" id="PS00517"/>
    </source>
</evidence>
<dbReference type="FunCoup" id="A0A067NDQ1">
    <property type="interactions" value="313"/>
</dbReference>
<dbReference type="Pfam" id="PF03368">
    <property type="entry name" value="Dicer_dimer"/>
    <property type="match status" value="1"/>
</dbReference>
<feature type="region of interest" description="Disordered" evidence="8">
    <location>
        <begin position="1360"/>
        <end position="1379"/>
    </location>
</feature>
<dbReference type="GO" id="GO:0004525">
    <property type="term" value="F:ribonuclease III activity"/>
    <property type="evidence" value="ECO:0007669"/>
    <property type="project" value="InterPro"/>
</dbReference>
<dbReference type="SMART" id="SM00535">
    <property type="entry name" value="RIBOc"/>
    <property type="match status" value="2"/>
</dbReference>
<dbReference type="GO" id="GO:0005634">
    <property type="term" value="C:nucleus"/>
    <property type="evidence" value="ECO:0007669"/>
    <property type="project" value="TreeGrafter"/>
</dbReference>
<dbReference type="Pfam" id="PF00270">
    <property type="entry name" value="DEAD"/>
    <property type="match status" value="1"/>
</dbReference>
<dbReference type="SUPFAM" id="SSF52540">
    <property type="entry name" value="P-loop containing nucleoside triphosphate hydrolases"/>
    <property type="match status" value="1"/>
</dbReference>
<dbReference type="InterPro" id="IPR036389">
    <property type="entry name" value="RNase_III_sf"/>
</dbReference>
<keyword evidence="6" id="KW-0067">ATP-binding</keyword>
<accession>A0A067NDQ1</accession>
<dbReference type="InterPro" id="IPR000999">
    <property type="entry name" value="RNase_III_dom"/>
</dbReference>
<dbReference type="GO" id="GO:0005737">
    <property type="term" value="C:cytoplasm"/>
    <property type="evidence" value="ECO:0007669"/>
    <property type="project" value="TreeGrafter"/>
</dbReference>
<evidence type="ECO:0000313" key="11">
    <source>
        <dbReference type="Proteomes" id="UP000027195"/>
    </source>
</evidence>
<dbReference type="STRING" id="930990.A0A067NDQ1"/>
<dbReference type="Pfam" id="PF00636">
    <property type="entry name" value="Ribonuclease_3"/>
    <property type="match status" value="2"/>
</dbReference>
<evidence type="ECO:0000256" key="7">
    <source>
        <dbReference type="ARBA" id="ARBA00035116"/>
    </source>
</evidence>
<keyword evidence="3" id="KW-0547">Nucleotide-binding</keyword>
<keyword evidence="2" id="KW-0677">Repeat</keyword>
<gene>
    <name evidence="10" type="ORF">BOTBODRAFT_26294</name>
</gene>
<dbReference type="SUPFAM" id="SSF54768">
    <property type="entry name" value="dsRNA-binding domain-like"/>
    <property type="match status" value="1"/>
</dbReference>
<feature type="domain" description="RNase III" evidence="9">
    <location>
        <begin position="1131"/>
        <end position="1139"/>
    </location>
</feature>
<dbReference type="InterPro" id="IPR014001">
    <property type="entry name" value="Helicase_ATP-bd"/>
</dbReference>
<evidence type="ECO:0000256" key="4">
    <source>
        <dbReference type="ARBA" id="ARBA00022801"/>
    </source>
</evidence>
<reference evidence="11" key="1">
    <citation type="journal article" date="2014" name="Proc. Natl. Acad. Sci. U.S.A.">
        <title>Extensive sampling of basidiomycete genomes demonstrates inadequacy of the white-rot/brown-rot paradigm for wood decay fungi.</title>
        <authorList>
            <person name="Riley R."/>
            <person name="Salamov A.A."/>
            <person name="Brown D.W."/>
            <person name="Nagy L.G."/>
            <person name="Floudas D."/>
            <person name="Held B.W."/>
            <person name="Levasseur A."/>
            <person name="Lombard V."/>
            <person name="Morin E."/>
            <person name="Otillar R."/>
            <person name="Lindquist E.A."/>
            <person name="Sun H."/>
            <person name="LaButti K.M."/>
            <person name="Schmutz J."/>
            <person name="Jabbour D."/>
            <person name="Luo H."/>
            <person name="Baker S.E."/>
            <person name="Pisabarro A.G."/>
            <person name="Walton J.D."/>
            <person name="Blanchette R.A."/>
            <person name="Henrissat B."/>
            <person name="Martin F."/>
            <person name="Cullen D."/>
            <person name="Hibbett D.S."/>
            <person name="Grigoriev I.V."/>
        </authorList>
    </citation>
    <scope>NUCLEOTIDE SEQUENCE [LARGE SCALE GENOMIC DNA]</scope>
    <source>
        <strain evidence="11">FD-172 SS1</strain>
    </source>
</reference>
<name>A0A067NDQ1_BOTB1</name>
<dbReference type="SMART" id="SM00490">
    <property type="entry name" value="HELICc"/>
    <property type="match status" value="1"/>
</dbReference>
<dbReference type="EMBL" id="KL198016">
    <property type="protein sequence ID" value="KDQ21886.1"/>
    <property type="molecule type" value="Genomic_DNA"/>
</dbReference>
<dbReference type="Gene3D" id="1.10.1520.10">
    <property type="entry name" value="Ribonuclease III domain"/>
    <property type="match status" value="2"/>
</dbReference>
<evidence type="ECO:0000256" key="3">
    <source>
        <dbReference type="ARBA" id="ARBA00022741"/>
    </source>
</evidence>
<dbReference type="InterPro" id="IPR005034">
    <property type="entry name" value="Dicer_dimerisation"/>
</dbReference>
<dbReference type="FunFam" id="3.40.50.300:FF:000628">
    <property type="entry name" value="Endoribonuclease Dicer"/>
    <property type="match status" value="1"/>
</dbReference>
<evidence type="ECO:0000256" key="6">
    <source>
        <dbReference type="ARBA" id="ARBA00022840"/>
    </source>
</evidence>
<dbReference type="InterPro" id="IPR027417">
    <property type="entry name" value="P-loop_NTPase"/>
</dbReference>
<sequence>MSDEGIIPRAYQKEIFEQACKGNVVAAMETGAGKTFIAVLLIRWIATQAESTNKKVIFLVPKVPLVWQQTSVISNHTPLRVKGFCGALGVDMWDHNRWKNEFEAHDVLVMTAQVFQDVIKHAHWRLSMVSLLIFDEAHHCNKNSPYNQIMRDYYYHMPKDQRPKIFGMTASPIWNPKNPHKSLADLQANIDARVLAVRENTAELSIHAPAPDEQVYLYAPAPSEYPGYPAPSLQSHLGTVGLSTVKALRARDLELRCETALTMLGPYGADYFLFHQLERRVMDLRLTDHQTALESLNHMHVDGLPLSEVDTNGYIAIQRVIDAHRHRFELPLSNDWISPKVQTLVSILTSAKSDSFHGIIFVEQRHIAVALAWLLSRVPELQEWLHPVALVGHGATASSNHGPAAAGGITLKLQNEAVQGFRTGKYNLLVATSVAEEGLDFQACHLTVRFDGLQSMVGYVQSRGRARQHKSSFALLIEDGCAEELARYYQLRNKEPELKKMYQRGRVKEIEHERDPSPEPAGPPPYVVPSTGASLTAHSAISLLAYLCALIPQDKYMPILQPEYTASYTTPIGNTQPLYEARLRLPSALPLPPGRHEYVSPSCLSKKAAKRTAALEAVQVLHQLGVFDDHLLPARNQRGDGAEDADGRSMVNTSSIPKVLEVDVYDAWGNLHDPESGVWLHLVHIDGVTTMGLVTGSGLDPMEVDLFEPEGFVNVRVSEPVQLEWASYESRKVDVSLMEQYTVEGIQWGINSSKMPNGLAYHLIPVRDNLPDYEEMRKVVWQRGRDWSSISADGKGVLVMDLHRPYTILTTHHDMSLVPPEAVEKAAAILASAVDPPPMDTVWLELRLLVRACHYSSTVDRLSHIPRSGSHLKPLPQRTVFAPRGRCRWTPLSLDTFRAFRLLPALARHVQDTFRARIARKDLSLPAIPDEYTIEALTLPSTSVGYSYQRLETLGDSVLKLATSVHIFHKFPHRHEGQLAILRTNSINNLYLLARAQEAGLQHFLTAEPILTKKWRPRALEETTYLEGRPCVRNTLGRRTMADCMEALLGASFVVGGMDMALETGTSLGLCFGGAVPWSARYAQPSPSSATSTPVLVQALESKLGYKFNNGNLLIEAITHPSFQGSNPSYQRLEFLGDAVIDLEVLHHLFKKYPSAQPSQLTWARSRGVCNTTLAFISVTQLSLHKYALYAPFTVEKIIESTVDAFSTMTYEQVISHAWKLDPPKILADLFEALMGAVLVDSGYDLEVTGGVVRRVMAEALKLLHPDMPKHPISELMIWVAKNGCTRVSFKKSASNPELSQRNDSVTVLVHGTPVLPPIRAATIPLAKCVAAERSLETLMCPGAEHSLGNLCSCVPKKKVQPDEDDMGDEEYDDETEDGFAKRAKAELAAAGAKVAVAVADGGNAP</sequence>
<dbReference type="PROSITE" id="PS00517">
    <property type="entry name" value="RNASE_3_1"/>
    <property type="match status" value="1"/>
</dbReference>
<evidence type="ECO:0000256" key="8">
    <source>
        <dbReference type="SAM" id="MobiDB-lite"/>
    </source>
</evidence>
<keyword evidence="4" id="KW-0378">Hydrolase</keyword>
<dbReference type="OrthoDB" id="416741at2759"/>
<dbReference type="GO" id="GO:0004386">
    <property type="term" value="F:helicase activity"/>
    <property type="evidence" value="ECO:0007669"/>
    <property type="project" value="UniProtKB-KW"/>
</dbReference>
<dbReference type="PANTHER" id="PTHR14950:SF37">
    <property type="entry name" value="ENDORIBONUCLEASE DICER"/>
    <property type="match status" value="1"/>
</dbReference>
<dbReference type="InterPro" id="IPR011545">
    <property type="entry name" value="DEAD/DEAH_box_helicase_dom"/>
</dbReference>
<feature type="compositionally biased region" description="Acidic residues" evidence="8">
    <location>
        <begin position="1363"/>
        <end position="1378"/>
    </location>
</feature>
<organism evidence="10 11">
    <name type="scientific">Botryobasidium botryosum (strain FD-172 SS1)</name>
    <dbReference type="NCBI Taxonomy" id="930990"/>
    <lineage>
        <taxon>Eukaryota</taxon>
        <taxon>Fungi</taxon>
        <taxon>Dikarya</taxon>
        <taxon>Basidiomycota</taxon>
        <taxon>Agaricomycotina</taxon>
        <taxon>Agaricomycetes</taxon>
        <taxon>Cantharellales</taxon>
        <taxon>Botryobasidiaceae</taxon>
        <taxon>Botryobasidium</taxon>
    </lineage>
</organism>
<dbReference type="InterPro" id="IPR038248">
    <property type="entry name" value="Dicer_dimer_sf"/>
</dbReference>
<dbReference type="InterPro" id="IPR001650">
    <property type="entry name" value="Helicase_C-like"/>
</dbReference>
<dbReference type="Gene3D" id="3.40.50.300">
    <property type="entry name" value="P-loop containing nucleotide triphosphate hydrolases"/>
    <property type="match status" value="2"/>
</dbReference>
<evidence type="ECO:0000256" key="2">
    <source>
        <dbReference type="ARBA" id="ARBA00022737"/>
    </source>
</evidence>
<dbReference type="SUPFAM" id="SSF69065">
    <property type="entry name" value="RNase III domain-like"/>
    <property type="match status" value="2"/>
</dbReference>
<proteinExistence type="inferred from homology"/>
<dbReference type="CDD" id="cd18034">
    <property type="entry name" value="DEXHc_dicer"/>
    <property type="match status" value="1"/>
</dbReference>
<protein>
    <recommendedName>
        <fullName evidence="9">RNase III domain-containing protein</fullName>
    </recommendedName>
</protein>
<dbReference type="GO" id="GO:0005524">
    <property type="term" value="F:ATP binding"/>
    <property type="evidence" value="ECO:0007669"/>
    <property type="project" value="UniProtKB-KW"/>
</dbReference>
<dbReference type="InParanoid" id="A0A067NDQ1"/>
<dbReference type="Pfam" id="PF00271">
    <property type="entry name" value="Helicase_C"/>
    <property type="match status" value="1"/>
</dbReference>
<dbReference type="Gene3D" id="3.30.160.380">
    <property type="entry name" value="Dicer dimerisation domain"/>
    <property type="match status" value="1"/>
</dbReference>
<evidence type="ECO:0000256" key="1">
    <source>
        <dbReference type="ARBA" id="ARBA00001946"/>
    </source>
</evidence>